<dbReference type="GeneID" id="54280003"/>
<dbReference type="Proteomes" id="UP000799778">
    <property type="component" value="Unassembled WGS sequence"/>
</dbReference>
<gene>
    <name evidence="1" type="ORF">BU24DRAFT_272642</name>
</gene>
<sequence length="185" mass="21198">MGGLDGAGAWPGQHNWHMVIYTQVRDLGLRRDIADNLDSDRAYCVCRYTCESVTIRAWEVLLCSRFVDIFPCDDLIVHHHHQGFSSRSTSLDIIARHIQRRMVGCRCRGIVHLCLLAWVILTRRKACTAYLEDMVSSYHGIVGTVSWGTLELTNANMITMRSTTTYYYRHSHSHRRRRSCTAAAP</sequence>
<protein>
    <submittedName>
        <fullName evidence="1">Uncharacterized protein</fullName>
    </submittedName>
</protein>
<dbReference type="RefSeq" id="XP_033380566.1">
    <property type="nucleotide sequence ID" value="XM_033522606.1"/>
</dbReference>
<proteinExistence type="predicted"/>
<reference evidence="1" key="1">
    <citation type="journal article" date="2020" name="Stud. Mycol.">
        <title>101 Dothideomycetes genomes: a test case for predicting lifestyles and emergence of pathogens.</title>
        <authorList>
            <person name="Haridas S."/>
            <person name="Albert R."/>
            <person name="Binder M."/>
            <person name="Bloem J."/>
            <person name="Labutti K."/>
            <person name="Salamov A."/>
            <person name="Andreopoulos B."/>
            <person name="Baker S."/>
            <person name="Barry K."/>
            <person name="Bills G."/>
            <person name="Bluhm B."/>
            <person name="Cannon C."/>
            <person name="Castanera R."/>
            <person name="Culley D."/>
            <person name="Daum C."/>
            <person name="Ezra D."/>
            <person name="Gonzalez J."/>
            <person name="Henrissat B."/>
            <person name="Kuo A."/>
            <person name="Liang C."/>
            <person name="Lipzen A."/>
            <person name="Lutzoni F."/>
            <person name="Magnuson J."/>
            <person name="Mondo S."/>
            <person name="Nolan M."/>
            <person name="Ohm R."/>
            <person name="Pangilinan J."/>
            <person name="Park H.-J."/>
            <person name="Ramirez L."/>
            <person name="Alfaro M."/>
            <person name="Sun H."/>
            <person name="Tritt A."/>
            <person name="Yoshinaga Y."/>
            <person name="Zwiers L.-H."/>
            <person name="Turgeon B."/>
            <person name="Goodwin S."/>
            <person name="Spatafora J."/>
            <person name="Crous P."/>
            <person name="Grigoriev I."/>
        </authorList>
    </citation>
    <scope>NUCLEOTIDE SEQUENCE</scope>
    <source>
        <strain evidence="1">CBS 175.79</strain>
    </source>
</reference>
<keyword evidence="2" id="KW-1185">Reference proteome</keyword>
<evidence type="ECO:0000313" key="2">
    <source>
        <dbReference type="Proteomes" id="UP000799778"/>
    </source>
</evidence>
<dbReference type="EMBL" id="ML978073">
    <property type="protein sequence ID" value="KAF2012227.1"/>
    <property type="molecule type" value="Genomic_DNA"/>
</dbReference>
<evidence type="ECO:0000313" key="1">
    <source>
        <dbReference type="EMBL" id="KAF2012227.1"/>
    </source>
</evidence>
<accession>A0A6A5XHA2</accession>
<dbReference type="AlphaFoldDB" id="A0A6A5XHA2"/>
<name>A0A6A5XHA2_9PLEO</name>
<organism evidence="1 2">
    <name type="scientific">Aaosphaeria arxii CBS 175.79</name>
    <dbReference type="NCBI Taxonomy" id="1450172"/>
    <lineage>
        <taxon>Eukaryota</taxon>
        <taxon>Fungi</taxon>
        <taxon>Dikarya</taxon>
        <taxon>Ascomycota</taxon>
        <taxon>Pezizomycotina</taxon>
        <taxon>Dothideomycetes</taxon>
        <taxon>Pleosporomycetidae</taxon>
        <taxon>Pleosporales</taxon>
        <taxon>Pleosporales incertae sedis</taxon>
        <taxon>Aaosphaeria</taxon>
    </lineage>
</organism>